<feature type="non-terminal residue" evidence="1">
    <location>
        <position position="1"/>
    </location>
</feature>
<dbReference type="AlphaFoldDB" id="A0A5J9WR23"/>
<accession>A0A5J9WR23</accession>
<sequence length="115" mass="13289">MAKFSNGVAGVHLRRRREIHHPHRRNVTLPQHRCRPSSTSTTTTTLRPLLDVNVFRASLIHAALKLQDQRVHLLDHCSELATSLKFLRRHRSSSTPFRKRQSGDRRGFSEGIIYC</sequence>
<reference evidence="1 2" key="1">
    <citation type="journal article" date="2019" name="Sci. Rep.">
        <title>A high-quality genome of Eragrostis curvula grass provides insights into Poaceae evolution and supports new strategies to enhance forage quality.</title>
        <authorList>
            <person name="Carballo J."/>
            <person name="Santos B.A.C.M."/>
            <person name="Zappacosta D."/>
            <person name="Garbus I."/>
            <person name="Selva J.P."/>
            <person name="Gallo C.A."/>
            <person name="Diaz A."/>
            <person name="Albertini E."/>
            <person name="Caccamo M."/>
            <person name="Echenique V."/>
        </authorList>
    </citation>
    <scope>NUCLEOTIDE SEQUENCE [LARGE SCALE GENOMIC DNA]</scope>
    <source>
        <strain evidence="2">cv. Victoria</strain>
        <tissue evidence="1">Leaf</tissue>
    </source>
</reference>
<dbReference type="Proteomes" id="UP000324897">
    <property type="component" value="Chromosome 6"/>
</dbReference>
<name>A0A5J9WR23_9POAL</name>
<protein>
    <submittedName>
        <fullName evidence="1">Uncharacterized protein</fullName>
    </submittedName>
</protein>
<evidence type="ECO:0000313" key="2">
    <source>
        <dbReference type="Proteomes" id="UP000324897"/>
    </source>
</evidence>
<keyword evidence="2" id="KW-1185">Reference proteome</keyword>
<gene>
    <name evidence="1" type="ORF">EJB05_01747</name>
</gene>
<dbReference type="Gramene" id="TVU50377">
    <property type="protein sequence ID" value="TVU50377"/>
    <property type="gene ID" value="EJB05_01747"/>
</dbReference>
<organism evidence="1 2">
    <name type="scientific">Eragrostis curvula</name>
    <name type="common">weeping love grass</name>
    <dbReference type="NCBI Taxonomy" id="38414"/>
    <lineage>
        <taxon>Eukaryota</taxon>
        <taxon>Viridiplantae</taxon>
        <taxon>Streptophyta</taxon>
        <taxon>Embryophyta</taxon>
        <taxon>Tracheophyta</taxon>
        <taxon>Spermatophyta</taxon>
        <taxon>Magnoliopsida</taxon>
        <taxon>Liliopsida</taxon>
        <taxon>Poales</taxon>
        <taxon>Poaceae</taxon>
        <taxon>PACMAD clade</taxon>
        <taxon>Chloridoideae</taxon>
        <taxon>Eragrostideae</taxon>
        <taxon>Eragrostidinae</taxon>
        <taxon>Eragrostis</taxon>
    </lineage>
</organism>
<comment type="caution">
    <text evidence="1">The sequence shown here is derived from an EMBL/GenBank/DDBJ whole genome shotgun (WGS) entry which is preliminary data.</text>
</comment>
<proteinExistence type="predicted"/>
<evidence type="ECO:0000313" key="1">
    <source>
        <dbReference type="EMBL" id="TVU50377.1"/>
    </source>
</evidence>
<dbReference type="EMBL" id="RWGY01000002">
    <property type="protein sequence ID" value="TVU50377.1"/>
    <property type="molecule type" value="Genomic_DNA"/>
</dbReference>